<protein>
    <submittedName>
        <fullName evidence="1">Uncharacterized protein</fullName>
    </submittedName>
</protein>
<dbReference type="Proteomes" id="UP001152888">
    <property type="component" value="Unassembled WGS sequence"/>
</dbReference>
<accession>A0A9P0KXP8</accession>
<evidence type="ECO:0000313" key="2">
    <source>
        <dbReference type="Proteomes" id="UP001152888"/>
    </source>
</evidence>
<name>A0A9P0KXP8_ACAOB</name>
<reference evidence="1" key="1">
    <citation type="submission" date="2022-03" db="EMBL/GenBank/DDBJ databases">
        <authorList>
            <person name="Sayadi A."/>
        </authorList>
    </citation>
    <scope>NUCLEOTIDE SEQUENCE</scope>
</reference>
<comment type="caution">
    <text evidence="1">The sequence shown here is derived from an EMBL/GenBank/DDBJ whole genome shotgun (WGS) entry which is preliminary data.</text>
</comment>
<proteinExistence type="predicted"/>
<keyword evidence="2" id="KW-1185">Reference proteome</keyword>
<sequence length="82" mass="9641">MYYTKPNKPESSSKTYYLDELVECLKKRFQKARTECLHQSIDETMTKFKEGSSLKQYLPMKPIKRESSCAKDAIPKPHMFTT</sequence>
<organism evidence="1 2">
    <name type="scientific">Acanthoscelides obtectus</name>
    <name type="common">Bean weevil</name>
    <name type="synonym">Bruchus obtectus</name>
    <dbReference type="NCBI Taxonomy" id="200917"/>
    <lineage>
        <taxon>Eukaryota</taxon>
        <taxon>Metazoa</taxon>
        <taxon>Ecdysozoa</taxon>
        <taxon>Arthropoda</taxon>
        <taxon>Hexapoda</taxon>
        <taxon>Insecta</taxon>
        <taxon>Pterygota</taxon>
        <taxon>Neoptera</taxon>
        <taxon>Endopterygota</taxon>
        <taxon>Coleoptera</taxon>
        <taxon>Polyphaga</taxon>
        <taxon>Cucujiformia</taxon>
        <taxon>Chrysomeloidea</taxon>
        <taxon>Chrysomelidae</taxon>
        <taxon>Bruchinae</taxon>
        <taxon>Bruchini</taxon>
        <taxon>Acanthoscelides</taxon>
    </lineage>
</organism>
<dbReference type="AlphaFoldDB" id="A0A9P0KXP8"/>
<dbReference type="EMBL" id="CAKOFQ010006921">
    <property type="protein sequence ID" value="CAH1982430.1"/>
    <property type="molecule type" value="Genomic_DNA"/>
</dbReference>
<gene>
    <name evidence="1" type="ORF">ACAOBT_LOCUS15008</name>
</gene>
<evidence type="ECO:0000313" key="1">
    <source>
        <dbReference type="EMBL" id="CAH1982430.1"/>
    </source>
</evidence>
<dbReference type="OrthoDB" id="118105at2759"/>